<keyword evidence="4 7" id="KW-0812">Transmembrane</keyword>
<dbReference type="EMBL" id="QGDQ01000006">
    <property type="protein sequence ID" value="PWJ54662.1"/>
    <property type="molecule type" value="Genomic_DNA"/>
</dbReference>
<evidence type="ECO:0000256" key="1">
    <source>
        <dbReference type="ARBA" id="ARBA00004651"/>
    </source>
</evidence>
<evidence type="ECO:0000256" key="2">
    <source>
        <dbReference type="ARBA" id="ARBA00008193"/>
    </source>
</evidence>
<dbReference type="Pfam" id="PF03458">
    <property type="entry name" value="Gly_transporter"/>
    <property type="match status" value="2"/>
</dbReference>
<comment type="caution">
    <text evidence="9">The sequence shown here is derived from an EMBL/GenBank/DDBJ whole genome shotgun (WGS) entry which is preliminary data.</text>
</comment>
<evidence type="ECO:0000256" key="5">
    <source>
        <dbReference type="ARBA" id="ARBA00022989"/>
    </source>
</evidence>
<dbReference type="PANTHER" id="PTHR30506">
    <property type="entry name" value="INNER MEMBRANE PROTEIN"/>
    <property type="match status" value="1"/>
</dbReference>
<evidence type="ECO:0000256" key="3">
    <source>
        <dbReference type="ARBA" id="ARBA00022475"/>
    </source>
</evidence>
<dbReference type="OrthoDB" id="9791874at2"/>
<dbReference type="InterPro" id="IPR005115">
    <property type="entry name" value="Gly_transporter"/>
</dbReference>
<feature type="transmembrane region" description="Helical" evidence="7">
    <location>
        <begin position="34"/>
        <end position="55"/>
    </location>
</feature>
<evidence type="ECO:0000313" key="9">
    <source>
        <dbReference type="EMBL" id="PWJ54662.1"/>
    </source>
</evidence>
<dbReference type="AlphaFoldDB" id="A0A316AAS4"/>
<dbReference type="PANTHER" id="PTHR30506:SF3">
    <property type="entry name" value="UPF0126 INNER MEMBRANE PROTEIN YADS-RELATED"/>
    <property type="match status" value="1"/>
</dbReference>
<keyword evidence="6 7" id="KW-0472">Membrane</keyword>
<evidence type="ECO:0000313" key="10">
    <source>
        <dbReference type="Proteomes" id="UP000245469"/>
    </source>
</evidence>
<keyword evidence="5 7" id="KW-1133">Transmembrane helix</keyword>
<protein>
    <submittedName>
        <fullName evidence="9">Putative membrane protein YeiH</fullName>
    </submittedName>
</protein>
<reference evidence="9 10" key="1">
    <citation type="submission" date="2018-03" db="EMBL/GenBank/DDBJ databases">
        <title>Genomic Encyclopedia of Archaeal and Bacterial Type Strains, Phase II (KMG-II): from individual species to whole genera.</title>
        <authorList>
            <person name="Goeker M."/>
        </authorList>
    </citation>
    <scope>NUCLEOTIDE SEQUENCE [LARGE SCALE GENOMIC DNA]</scope>
    <source>
        <strain evidence="9 10">DSM 44889</strain>
    </source>
</reference>
<feature type="transmembrane region" description="Helical" evidence="7">
    <location>
        <begin position="6"/>
        <end position="27"/>
    </location>
</feature>
<dbReference type="Proteomes" id="UP000245469">
    <property type="component" value="Unassembled WGS sequence"/>
</dbReference>
<comment type="similarity">
    <text evidence="2">Belongs to the UPF0126 family.</text>
</comment>
<feature type="transmembrane region" description="Helical" evidence="7">
    <location>
        <begin position="67"/>
        <end position="85"/>
    </location>
</feature>
<sequence>MPGSTLLLVLDLVGVLAFAVDGALTATRAARLDVIGVITLGVITALGGGILRDLLIGRVPPATFSDWRYLAVAATGGVLVCLFGYRMGRRRVATTLTVLDAAGLSLFAVTGTSTALAAGLGPVQSVLLGGLTAIGGGTLRDVLIGRTPRVLSSGLYAVPALLAAVVVVISAQLTQTDVVGIGSVWAVLAAGLCFTLRMVGVLRRIDLPGPRQPPLH</sequence>
<evidence type="ECO:0000256" key="6">
    <source>
        <dbReference type="ARBA" id="ARBA00023136"/>
    </source>
</evidence>
<proteinExistence type="inferred from homology"/>
<feature type="transmembrane region" description="Helical" evidence="7">
    <location>
        <begin position="155"/>
        <end position="173"/>
    </location>
</feature>
<keyword evidence="3" id="KW-1003">Cell membrane</keyword>
<feature type="transmembrane region" description="Helical" evidence="7">
    <location>
        <begin position="126"/>
        <end position="143"/>
    </location>
</feature>
<organism evidence="9 10">
    <name type="scientific">Quadrisphaera granulorum</name>
    <dbReference type="NCBI Taxonomy" id="317664"/>
    <lineage>
        <taxon>Bacteria</taxon>
        <taxon>Bacillati</taxon>
        <taxon>Actinomycetota</taxon>
        <taxon>Actinomycetes</taxon>
        <taxon>Kineosporiales</taxon>
        <taxon>Kineosporiaceae</taxon>
        <taxon>Quadrisphaera</taxon>
    </lineage>
</organism>
<name>A0A316AAS4_9ACTN</name>
<keyword evidence="10" id="KW-1185">Reference proteome</keyword>
<accession>A0A316AAS4</accession>
<dbReference type="RefSeq" id="WP_109773581.1">
    <property type="nucleotide sequence ID" value="NZ_QGDQ01000006.1"/>
</dbReference>
<feature type="transmembrane region" description="Helical" evidence="7">
    <location>
        <begin position="179"/>
        <end position="202"/>
    </location>
</feature>
<feature type="domain" description="Glycine transporter" evidence="8">
    <location>
        <begin position="98"/>
        <end position="170"/>
    </location>
</feature>
<dbReference type="GO" id="GO:0005886">
    <property type="term" value="C:plasma membrane"/>
    <property type="evidence" value="ECO:0007669"/>
    <property type="project" value="UniProtKB-SubCell"/>
</dbReference>
<feature type="transmembrane region" description="Helical" evidence="7">
    <location>
        <begin position="97"/>
        <end position="120"/>
    </location>
</feature>
<evidence type="ECO:0000259" key="8">
    <source>
        <dbReference type="Pfam" id="PF03458"/>
    </source>
</evidence>
<comment type="subcellular location">
    <subcellularLocation>
        <location evidence="1">Cell membrane</location>
        <topology evidence="1">Multi-pass membrane protein</topology>
    </subcellularLocation>
</comment>
<evidence type="ECO:0000256" key="7">
    <source>
        <dbReference type="SAM" id="Phobius"/>
    </source>
</evidence>
<gene>
    <name evidence="9" type="ORF">BXY45_106105</name>
</gene>
<evidence type="ECO:0000256" key="4">
    <source>
        <dbReference type="ARBA" id="ARBA00022692"/>
    </source>
</evidence>
<feature type="domain" description="Glycine transporter" evidence="8">
    <location>
        <begin position="9"/>
        <end position="83"/>
    </location>
</feature>